<dbReference type="RefSeq" id="XP_040741807.1">
    <property type="nucleotide sequence ID" value="XM_040891613.1"/>
</dbReference>
<accession>A0A1Y1W360</accession>
<gene>
    <name evidence="1" type="ORF">DL89DRAFT_39264</name>
</gene>
<dbReference type="SUPFAM" id="SSF52047">
    <property type="entry name" value="RNI-like"/>
    <property type="match status" value="1"/>
</dbReference>
<dbReference type="Proteomes" id="UP000193922">
    <property type="component" value="Unassembled WGS sequence"/>
</dbReference>
<evidence type="ECO:0000313" key="2">
    <source>
        <dbReference type="Proteomes" id="UP000193922"/>
    </source>
</evidence>
<evidence type="ECO:0000313" key="1">
    <source>
        <dbReference type="EMBL" id="ORX67961.1"/>
    </source>
</evidence>
<proteinExistence type="predicted"/>
<organism evidence="1 2">
    <name type="scientific">Linderina pennispora</name>
    <dbReference type="NCBI Taxonomy" id="61395"/>
    <lineage>
        <taxon>Eukaryota</taxon>
        <taxon>Fungi</taxon>
        <taxon>Fungi incertae sedis</taxon>
        <taxon>Zoopagomycota</taxon>
        <taxon>Kickxellomycotina</taxon>
        <taxon>Kickxellomycetes</taxon>
        <taxon>Kickxellales</taxon>
        <taxon>Kickxellaceae</taxon>
        <taxon>Linderina</taxon>
    </lineage>
</organism>
<dbReference type="OrthoDB" id="10383451at2759"/>
<reference evidence="1 2" key="1">
    <citation type="submission" date="2016-07" db="EMBL/GenBank/DDBJ databases">
        <title>Pervasive Adenine N6-methylation of Active Genes in Fungi.</title>
        <authorList>
            <consortium name="DOE Joint Genome Institute"/>
            <person name="Mondo S.J."/>
            <person name="Dannebaum R.O."/>
            <person name="Kuo R.C."/>
            <person name="Labutti K."/>
            <person name="Haridas S."/>
            <person name="Kuo A."/>
            <person name="Salamov A."/>
            <person name="Ahrendt S.R."/>
            <person name="Lipzen A."/>
            <person name="Sullivan W."/>
            <person name="Andreopoulos W.B."/>
            <person name="Clum A."/>
            <person name="Lindquist E."/>
            <person name="Daum C."/>
            <person name="Ramamoorthy G.K."/>
            <person name="Gryganskyi A."/>
            <person name="Culley D."/>
            <person name="Magnuson J.K."/>
            <person name="James T.Y."/>
            <person name="O'Malley M.A."/>
            <person name="Stajich J.E."/>
            <person name="Spatafora J.W."/>
            <person name="Visel A."/>
            <person name="Grigoriev I.V."/>
        </authorList>
    </citation>
    <scope>NUCLEOTIDE SEQUENCE [LARGE SCALE GENOMIC DNA]</scope>
    <source>
        <strain evidence="1 2">ATCC 12442</strain>
    </source>
</reference>
<sequence length="614" mass="69696">MSVEDIAQPLPSAFDTSIVRRVVQHTLDHTCTIEDVLRGHNCPEQTLRNLWKLRTVSPQFYKTCTDLYFRFITTSYPLTADPHILGTHPLKRTMDLHHHHKMHVFSLRLMPHVTEIQKAMLEIIKVMYPMISLFPRLGEVLAGGDFWPAVRETEQRPALPCIVCPAVKYVVMSFDWDSVLHPSVQDEVDDKVSALFAIMRSCFPNARLHLQIDDSDEYLEDSAKMLLVRSIFSCWGRGHSLMHISRKLKPWVVFPAALTGLTKLHAHAHPLTDHYFYAMHRSADSLTDLSLSGLYPADLLRVVHLSNGERVDYLLLRRLVVSFISLKGNEFPDELAFAEHFPNAAYMKVMSSGWPIPGYLVGAASKGLRDLVIEYPRPTNLFRNPAGGIMAAYHQCPALENITIRQYMATMQADSKFMYPSIVENLFRYPKSARSFRLCSDHIVGVYETNRCISAFLNAPKLQSIYIPEVALSIGSVFTLISGLTSLHELTVRFALPVSSITKMVTAKQTREMADMCRDCCAPLKRLTLTNNHFKQKRLLFSYVAMIAAVTGTLNQATVHVTSKSDDIMDVFLSEARRKIFRKYRSNIGETLVLHMGDIQAFSYPVDASLEPRF</sequence>
<comment type="caution">
    <text evidence="1">The sequence shown here is derived from an EMBL/GenBank/DDBJ whole genome shotgun (WGS) entry which is preliminary data.</text>
</comment>
<dbReference type="InterPro" id="IPR032675">
    <property type="entry name" value="LRR_dom_sf"/>
</dbReference>
<protein>
    <submittedName>
        <fullName evidence="1">Uncharacterized protein</fullName>
    </submittedName>
</protein>
<keyword evidence="2" id="KW-1185">Reference proteome</keyword>
<dbReference type="GeneID" id="63808261"/>
<dbReference type="Gene3D" id="3.80.10.10">
    <property type="entry name" value="Ribonuclease Inhibitor"/>
    <property type="match status" value="1"/>
</dbReference>
<name>A0A1Y1W360_9FUNG</name>
<dbReference type="EMBL" id="MCFD01000011">
    <property type="protein sequence ID" value="ORX67961.1"/>
    <property type="molecule type" value="Genomic_DNA"/>
</dbReference>
<dbReference type="AlphaFoldDB" id="A0A1Y1W360"/>